<dbReference type="RefSeq" id="WP_093227606.1">
    <property type="nucleotide sequence ID" value="NZ_FORR01000001.1"/>
</dbReference>
<organism evidence="2 3">
    <name type="scientific">Thermoflavimicrobium dichotomicum</name>
    <dbReference type="NCBI Taxonomy" id="46223"/>
    <lineage>
        <taxon>Bacteria</taxon>
        <taxon>Bacillati</taxon>
        <taxon>Bacillota</taxon>
        <taxon>Bacilli</taxon>
        <taxon>Bacillales</taxon>
        <taxon>Thermoactinomycetaceae</taxon>
        <taxon>Thermoflavimicrobium</taxon>
    </lineage>
</organism>
<dbReference type="PROSITE" id="PS51257">
    <property type="entry name" value="PROKAR_LIPOPROTEIN"/>
    <property type="match status" value="1"/>
</dbReference>
<reference evidence="2 3" key="1">
    <citation type="submission" date="2016-10" db="EMBL/GenBank/DDBJ databases">
        <authorList>
            <person name="de Groot N.N."/>
        </authorList>
    </citation>
    <scope>NUCLEOTIDE SEQUENCE [LARGE SCALE GENOMIC DNA]</scope>
    <source>
        <strain evidence="2 3">DSM 44778</strain>
    </source>
</reference>
<accession>A0A1I3KIU4</accession>
<feature type="chain" id="PRO_5038806939" description="Lipoprotein" evidence="1">
    <location>
        <begin position="19"/>
        <end position="129"/>
    </location>
</feature>
<evidence type="ECO:0008006" key="4">
    <source>
        <dbReference type="Google" id="ProtNLM"/>
    </source>
</evidence>
<evidence type="ECO:0000313" key="2">
    <source>
        <dbReference type="EMBL" id="SFI72228.1"/>
    </source>
</evidence>
<dbReference type="Proteomes" id="UP000199545">
    <property type="component" value="Unassembled WGS sequence"/>
</dbReference>
<evidence type="ECO:0000313" key="3">
    <source>
        <dbReference type="Proteomes" id="UP000199545"/>
    </source>
</evidence>
<feature type="signal peptide" evidence="1">
    <location>
        <begin position="1"/>
        <end position="18"/>
    </location>
</feature>
<sequence length="129" mass="14681">MKKFLCLLAILSLMAVSACNPSGSADTGYQKSSIHEDFPVPKNAKPTTIQFDNPKIEKGVKYILQGIGGKQGLYPPKNYFEEIGKWGWEELKDKQMGHVHFFRKGKTIISLVIHEDYFALYKMKEPFLP</sequence>
<protein>
    <recommendedName>
        <fullName evidence="4">Lipoprotein</fullName>
    </recommendedName>
</protein>
<evidence type="ECO:0000256" key="1">
    <source>
        <dbReference type="SAM" id="SignalP"/>
    </source>
</evidence>
<keyword evidence="3" id="KW-1185">Reference proteome</keyword>
<keyword evidence="1" id="KW-0732">Signal</keyword>
<gene>
    <name evidence="2" type="ORF">SAMN05421852_101472</name>
</gene>
<dbReference type="EMBL" id="FORR01000001">
    <property type="protein sequence ID" value="SFI72228.1"/>
    <property type="molecule type" value="Genomic_DNA"/>
</dbReference>
<name>A0A1I3KIU4_9BACL</name>
<dbReference type="OrthoDB" id="2352996at2"/>
<dbReference type="AlphaFoldDB" id="A0A1I3KIU4"/>
<proteinExistence type="predicted"/>
<dbReference type="STRING" id="46223.SAMN05421852_101472"/>